<sequence length="209" mass="24219">MNKIKQLALKYLGHTNQELTESFDNLLDECVKEVMEIAQLKVYWQRYSLEHPLRVEELDILISSESLEFNLENCKECIVIASTLGVQIDKKIKYYASYDMSKGIVFDAVASAYLEVGCDEYEDKYLPENRSYRYAPGYSDIPLSLNRLFATRMNLYKHLGISIDQNDLFIPMKTMLGIIGIGKVEKTKSCKGCRQLNDCEFLRRNQTCY</sequence>
<keyword evidence="2" id="KW-1185">Reference proteome</keyword>
<name>A0ABU0E4N0_9FIRM</name>
<dbReference type="Gene3D" id="3.40.109.40">
    <property type="match status" value="1"/>
</dbReference>
<organism evidence="1 2">
    <name type="scientific">Breznakia pachnodae</name>
    <dbReference type="NCBI Taxonomy" id="265178"/>
    <lineage>
        <taxon>Bacteria</taxon>
        <taxon>Bacillati</taxon>
        <taxon>Bacillota</taxon>
        <taxon>Erysipelotrichia</taxon>
        <taxon>Erysipelotrichales</taxon>
        <taxon>Erysipelotrichaceae</taxon>
        <taxon>Breznakia</taxon>
    </lineage>
</organism>
<dbReference type="RefSeq" id="WP_307408811.1">
    <property type="nucleotide sequence ID" value="NZ_JAUSUR010000004.1"/>
</dbReference>
<dbReference type="EMBL" id="JAUSUR010000004">
    <property type="protein sequence ID" value="MDQ0361781.1"/>
    <property type="molecule type" value="Genomic_DNA"/>
</dbReference>
<proteinExistence type="predicted"/>
<gene>
    <name evidence="1" type="ORF">J2S15_002531</name>
</gene>
<dbReference type="Proteomes" id="UP001230220">
    <property type="component" value="Unassembled WGS sequence"/>
</dbReference>
<dbReference type="InterPro" id="IPR037010">
    <property type="entry name" value="VitB12-dep_Met_synth_activ_sf"/>
</dbReference>
<reference evidence="1 2" key="1">
    <citation type="submission" date="2023-07" db="EMBL/GenBank/DDBJ databases">
        <title>Genomic Encyclopedia of Type Strains, Phase IV (KMG-IV): sequencing the most valuable type-strain genomes for metagenomic binning, comparative biology and taxonomic classification.</title>
        <authorList>
            <person name="Goeker M."/>
        </authorList>
    </citation>
    <scope>NUCLEOTIDE SEQUENCE [LARGE SCALE GENOMIC DNA]</scope>
    <source>
        <strain evidence="1 2">DSM 16784</strain>
    </source>
</reference>
<comment type="caution">
    <text evidence="1">The sequence shown here is derived from an EMBL/GenBank/DDBJ whole genome shotgun (WGS) entry which is preliminary data.</text>
</comment>
<protein>
    <submittedName>
        <fullName evidence="1">Uncharacterized protein</fullName>
    </submittedName>
</protein>
<dbReference type="SUPFAM" id="SSF56507">
    <property type="entry name" value="Methionine synthase activation domain-like"/>
    <property type="match status" value="1"/>
</dbReference>
<evidence type="ECO:0000313" key="1">
    <source>
        <dbReference type="EMBL" id="MDQ0361781.1"/>
    </source>
</evidence>
<accession>A0ABU0E4N0</accession>
<evidence type="ECO:0000313" key="2">
    <source>
        <dbReference type="Proteomes" id="UP001230220"/>
    </source>
</evidence>